<proteinExistence type="predicted"/>
<reference evidence="3" key="1">
    <citation type="submission" date="2025-08" db="UniProtKB">
        <authorList>
            <consortium name="RefSeq"/>
        </authorList>
    </citation>
    <scope>IDENTIFICATION</scope>
</reference>
<feature type="chain" id="PRO_5045432422" evidence="1">
    <location>
        <begin position="18"/>
        <end position="95"/>
    </location>
</feature>
<dbReference type="RefSeq" id="XP_052745990.1">
    <property type="nucleotide sequence ID" value="XM_052890030.1"/>
</dbReference>
<gene>
    <name evidence="3" type="primary">LOC128199652</name>
</gene>
<evidence type="ECO:0000313" key="2">
    <source>
        <dbReference type="Proteomes" id="UP001652582"/>
    </source>
</evidence>
<organism evidence="2 3">
    <name type="scientific">Bicyclus anynana</name>
    <name type="common">Squinting bush brown butterfly</name>
    <dbReference type="NCBI Taxonomy" id="110368"/>
    <lineage>
        <taxon>Eukaryota</taxon>
        <taxon>Metazoa</taxon>
        <taxon>Ecdysozoa</taxon>
        <taxon>Arthropoda</taxon>
        <taxon>Hexapoda</taxon>
        <taxon>Insecta</taxon>
        <taxon>Pterygota</taxon>
        <taxon>Neoptera</taxon>
        <taxon>Endopterygota</taxon>
        <taxon>Lepidoptera</taxon>
        <taxon>Glossata</taxon>
        <taxon>Ditrysia</taxon>
        <taxon>Papilionoidea</taxon>
        <taxon>Nymphalidae</taxon>
        <taxon>Satyrinae</taxon>
        <taxon>Satyrini</taxon>
        <taxon>Mycalesina</taxon>
        <taxon>Bicyclus</taxon>
    </lineage>
</organism>
<evidence type="ECO:0000313" key="3">
    <source>
        <dbReference type="RefSeq" id="XP_052745990.1"/>
    </source>
</evidence>
<name>A0ABM3M4L4_BICAN</name>
<feature type="signal peptide" evidence="1">
    <location>
        <begin position="1"/>
        <end position="17"/>
    </location>
</feature>
<dbReference type="GeneID" id="128199652"/>
<sequence length="95" mass="10066">MGIYAWFFLAIISTAYAAPWRCCKAQDGSTICYGEVGQPTINPPTICVGKQLPPCACPATIYTPPVCPPPPCPSPCPPPPCPQPFIPPCGQPCYV</sequence>
<evidence type="ECO:0000256" key="1">
    <source>
        <dbReference type="SAM" id="SignalP"/>
    </source>
</evidence>
<keyword evidence="2" id="KW-1185">Reference proteome</keyword>
<accession>A0ABM3M4L4</accession>
<dbReference type="Proteomes" id="UP001652582">
    <property type="component" value="Chromosome 27"/>
</dbReference>
<keyword evidence="1" id="KW-0732">Signal</keyword>
<protein>
    <submittedName>
        <fullName evidence="3">Small proline-rich protein 2H-like</fullName>
    </submittedName>
</protein>